<keyword evidence="6 11" id="KW-0418">Kinase</keyword>
<dbReference type="GO" id="GO:0008865">
    <property type="term" value="F:fructokinase activity"/>
    <property type="evidence" value="ECO:0007669"/>
    <property type="project" value="TreeGrafter"/>
</dbReference>
<dbReference type="EMBL" id="JANBUO010000009">
    <property type="protein sequence ID" value="KAJ2809161.1"/>
    <property type="molecule type" value="Genomic_DNA"/>
</dbReference>
<comment type="pathway">
    <text evidence="2">Carbohydrate metabolism; hexose metabolism.</text>
</comment>
<sequence>MALNYKNATSALSSQQLSLLDDIAASFDVSDKQLDHIVAKMQSELFRGLSRNRTSELYMSPSFVHHNTKPQGDSIALGMAIDATGRRIRIASVYFDSNGAAAHTETQVFVTPPAVAQSANDFFNFVAYCIRDFVQSHALEEHAQATGSHLPLGITIGLPVDNKKTKGSTMHCNVSELAKEDSLDLCGKNVGWRLCDSALRSYMPVRVTSVTNNVVSALVAARFHDKGSRVAAAFNHGINAAYFEKLHLVEKLSNNSEAAGENEIAINTEIGRFGSVRESLPRTMWDCRLDRESRCPNTRALEKLVADQYLGEIARNLITDFVDNLLIFSTRTDVHELNTPYVFHTAYMAPIIEDCSEDLATVGALFAAEFNIETSLADRQIIRALCQIVAGRAARISGAVLTALVLKASDPSSSNSVSVALSGALFDVNNDIYEQTVASMKKLLARKSAAHASVYFQDHGDELIGAAVNAACL</sequence>
<evidence type="ECO:0000256" key="2">
    <source>
        <dbReference type="ARBA" id="ARBA00005028"/>
    </source>
</evidence>
<accession>A0A9W8I7Z3</accession>
<dbReference type="AlphaFoldDB" id="A0A9W8I7Z3"/>
<evidence type="ECO:0000256" key="7">
    <source>
        <dbReference type="ARBA" id="ARBA00022840"/>
    </source>
</evidence>
<dbReference type="EC" id="2.7.1.-" evidence="11"/>
<dbReference type="OrthoDB" id="419537at2759"/>
<organism evidence="14 15">
    <name type="scientific">Coemansia guatemalensis</name>
    <dbReference type="NCBI Taxonomy" id="2761395"/>
    <lineage>
        <taxon>Eukaryota</taxon>
        <taxon>Fungi</taxon>
        <taxon>Fungi incertae sedis</taxon>
        <taxon>Zoopagomycota</taxon>
        <taxon>Kickxellomycotina</taxon>
        <taxon>Kickxellomycetes</taxon>
        <taxon>Kickxellales</taxon>
        <taxon>Kickxellaceae</taxon>
        <taxon>Coemansia</taxon>
    </lineage>
</organism>
<keyword evidence="8 11" id="KW-0324">Glycolysis</keyword>
<evidence type="ECO:0000256" key="10">
    <source>
        <dbReference type="ARBA" id="ARBA00047905"/>
    </source>
</evidence>
<protein>
    <recommendedName>
        <fullName evidence="11">Phosphotransferase</fullName>
        <ecNumber evidence="11">2.7.1.-</ecNumber>
    </recommendedName>
</protein>
<reference evidence="14" key="1">
    <citation type="submission" date="2022-07" db="EMBL/GenBank/DDBJ databases">
        <title>Phylogenomic reconstructions and comparative analyses of Kickxellomycotina fungi.</title>
        <authorList>
            <person name="Reynolds N.K."/>
            <person name="Stajich J.E."/>
            <person name="Barry K."/>
            <person name="Grigoriev I.V."/>
            <person name="Crous P."/>
            <person name="Smith M.E."/>
        </authorList>
    </citation>
    <scope>NUCLEOTIDE SEQUENCE</scope>
    <source>
        <strain evidence="14">NRRL 1565</strain>
    </source>
</reference>
<dbReference type="GO" id="GO:0006096">
    <property type="term" value="P:glycolytic process"/>
    <property type="evidence" value="ECO:0007669"/>
    <property type="project" value="UniProtKB-KW"/>
</dbReference>
<evidence type="ECO:0000256" key="6">
    <source>
        <dbReference type="ARBA" id="ARBA00022777"/>
    </source>
</evidence>
<name>A0A9W8I7Z3_9FUNG</name>
<keyword evidence="15" id="KW-1185">Reference proteome</keyword>
<evidence type="ECO:0000256" key="1">
    <source>
        <dbReference type="ARBA" id="ARBA00004888"/>
    </source>
</evidence>
<keyword evidence="5 11" id="KW-0547">Nucleotide-binding</keyword>
<dbReference type="Gene3D" id="3.40.367.20">
    <property type="match status" value="1"/>
</dbReference>
<evidence type="ECO:0000256" key="8">
    <source>
        <dbReference type="ARBA" id="ARBA00023152"/>
    </source>
</evidence>
<feature type="domain" description="Hexokinase C-terminal" evidence="13">
    <location>
        <begin position="230"/>
        <end position="472"/>
    </location>
</feature>
<dbReference type="PROSITE" id="PS51748">
    <property type="entry name" value="HEXOKINASE_2"/>
    <property type="match status" value="1"/>
</dbReference>
<evidence type="ECO:0000259" key="12">
    <source>
        <dbReference type="Pfam" id="PF00349"/>
    </source>
</evidence>
<dbReference type="GO" id="GO:0006006">
    <property type="term" value="P:glucose metabolic process"/>
    <property type="evidence" value="ECO:0007669"/>
    <property type="project" value="TreeGrafter"/>
</dbReference>
<dbReference type="InterPro" id="IPR043129">
    <property type="entry name" value="ATPase_NBD"/>
</dbReference>
<dbReference type="GO" id="GO:0005829">
    <property type="term" value="C:cytosol"/>
    <property type="evidence" value="ECO:0007669"/>
    <property type="project" value="TreeGrafter"/>
</dbReference>
<proteinExistence type="inferred from homology"/>
<comment type="catalytic activity">
    <reaction evidence="9">
        <text>a D-hexose + ATP = a D-hexose 6-phosphate + ADP + H(+)</text>
        <dbReference type="Rhea" id="RHEA:22740"/>
        <dbReference type="ChEBI" id="CHEBI:4194"/>
        <dbReference type="ChEBI" id="CHEBI:15378"/>
        <dbReference type="ChEBI" id="CHEBI:30616"/>
        <dbReference type="ChEBI" id="CHEBI:229467"/>
        <dbReference type="ChEBI" id="CHEBI:456216"/>
        <dbReference type="EC" id="2.7.1.1"/>
    </reaction>
    <physiologicalReaction direction="left-to-right" evidence="9">
        <dbReference type="Rhea" id="RHEA:22741"/>
    </physiologicalReaction>
</comment>
<evidence type="ECO:0000256" key="3">
    <source>
        <dbReference type="ARBA" id="ARBA00009225"/>
    </source>
</evidence>
<dbReference type="InterPro" id="IPR001312">
    <property type="entry name" value="Hexokinase"/>
</dbReference>
<comment type="similarity">
    <text evidence="3 11">Belongs to the hexokinase family.</text>
</comment>
<dbReference type="InterPro" id="IPR022672">
    <property type="entry name" value="Hexokinase_N"/>
</dbReference>
<dbReference type="PRINTS" id="PR00475">
    <property type="entry name" value="HEXOKINASE"/>
</dbReference>
<dbReference type="InterPro" id="IPR022673">
    <property type="entry name" value="Hexokinase_C"/>
</dbReference>
<evidence type="ECO:0000259" key="13">
    <source>
        <dbReference type="Pfam" id="PF03727"/>
    </source>
</evidence>
<evidence type="ECO:0000313" key="15">
    <source>
        <dbReference type="Proteomes" id="UP001140094"/>
    </source>
</evidence>
<dbReference type="GO" id="GO:0001678">
    <property type="term" value="P:intracellular glucose homeostasis"/>
    <property type="evidence" value="ECO:0007669"/>
    <property type="project" value="InterPro"/>
</dbReference>
<dbReference type="PANTHER" id="PTHR19443:SF16">
    <property type="entry name" value="HEXOKINASE TYPE 1-RELATED"/>
    <property type="match status" value="1"/>
</dbReference>
<dbReference type="GO" id="GO:0004340">
    <property type="term" value="F:glucokinase activity"/>
    <property type="evidence" value="ECO:0007669"/>
    <property type="project" value="TreeGrafter"/>
</dbReference>
<evidence type="ECO:0000256" key="11">
    <source>
        <dbReference type="RuleBase" id="RU362007"/>
    </source>
</evidence>
<evidence type="ECO:0000256" key="4">
    <source>
        <dbReference type="ARBA" id="ARBA00022679"/>
    </source>
</evidence>
<dbReference type="Pfam" id="PF03727">
    <property type="entry name" value="Hexokinase_2"/>
    <property type="match status" value="1"/>
</dbReference>
<dbReference type="GO" id="GO:0005739">
    <property type="term" value="C:mitochondrion"/>
    <property type="evidence" value="ECO:0007669"/>
    <property type="project" value="TreeGrafter"/>
</dbReference>
<dbReference type="Gene3D" id="3.30.420.40">
    <property type="match status" value="1"/>
</dbReference>
<comment type="catalytic activity">
    <reaction evidence="10">
        <text>D-fructose + ATP = D-fructose 6-phosphate + ADP + H(+)</text>
        <dbReference type="Rhea" id="RHEA:16125"/>
        <dbReference type="ChEBI" id="CHEBI:15378"/>
        <dbReference type="ChEBI" id="CHEBI:30616"/>
        <dbReference type="ChEBI" id="CHEBI:37721"/>
        <dbReference type="ChEBI" id="CHEBI:61527"/>
        <dbReference type="ChEBI" id="CHEBI:456216"/>
        <dbReference type="EC" id="2.7.1.1"/>
    </reaction>
    <physiologicalReaction direction="left-to-right" evidence="10">
        <dbReference type="Rhea" id="RHEA:16126"/>
    </physiologicalReaction>
</comment>
<comment type="caution">
    <text evidence="14">The sequence shown here is derived from an EMBL/GenBank/DDBJ whole genome shotgun (WGS) entry which is preliminary data.</text>
</comment>
<dbReference type="Proteomes" id="UP001140094">
    <property type="component" value="Unassembled WGS sequence"/>
</dbReference>
<evidence type="ECO:0000256" key="9">
    <source>
        <dbReference type="ARBA" id="ARBA00044613"/>
    </source>
</evidence>
<gene>
    <name evidence="14" type="ORF">H4R20_000340</name>
</gene>
<feature type="domain" description="Hexokinase N-terminal" evidence="12">
    <location>
        <begin position="20"/>
        <end position="222"/>
    </location>
</feature>
<dbReference type="GO" id="GO:0005536">
    <property type="term" value="F:D-glucose binding"/>
    <property type="evidence" value="ECO:0007669"/>
    <property type="project" value="InterPro"/>
</dbReference>
<dbReference type="PANTHER" id="PTHR19443">
    <property type="entry name" value="HEXOKINASE"/>
    <property type="match status" value="1"/>
</dbReference>
<comment type="pathway">
    <text evidence="1">Carbohydrate degradation; glycolysis; D-glyceraldehyde 3-phosphate and glycerone phosphate from D-glucose: step 1/4.</text>
</comment>
<keyword evidence="7 11" id="KW-0067">ATP-binding</keyword>
<dbReference type="Pfam" id="PF00349">
    <property type="entry name" value="Hexokinase_1"/>
    <property type="match status" value="1"/>
</dbReference>
<evidence type="ECO:0000313" key="14">
    <source>
        <dbReference type="EMBL" id="KAJ2809161.1"/>
    </source>
</evidence>
<dbReference type="GO" id="GO:0005524">
    <property type="term" value="F:ATP binding"/>
    <property type="evidence" value="ECO:0007669"/>
    <property type="project" value="UniProtKB-UniRule"/>
</dbReference>
<dbReference type="SUPFAM" id="SSF53067">
    <property type="entry name" value="Actin-like ATPase domain"/>
    <property type="match status" value="2"/>
</dbReference>
<keyword evidence="4 11" id="KW-0808">Transferase</keyword>
<evidence type="ECO:0000256" key="5">
    <source>
        <dbReference type="ARBA" id="ARBA00022741"/>
    </source>
</evidence>